<feature type="compositionally biased region" description="Basic and acidic residues" evidence="1">
    <location>
        <begin position="165"/>
        <end position="190"/>
    </location>
</feature>
<keyword evidence="3" id="KW-1185">Reference proteome</keyword>
<feature type="compositionally biased region" description="Basic residues" evidence="1">
    <location>
        <begin position="12"/>
        <end position="23"/>
    </location>
</feature>
<dbReference type="AlphaFoldDB" id="A0A7J7IXL5"/>
<name>A0A7J7IXL5_BUGNE</name>
<accession>A0A7J7IXL5</accession>
<proteinExistence type="predicted"/>
<evidence type="ECO:0000313" key="2">
    <source>
        <dbReference type="EMBL" id="KAF6018610.1"/>
    </source>
</evidence>
<organism evidence="2 3">
    <name type="scientific">Bugula neritina</name>
    <name type="common">Brown bryozoan</name>
    <name type="synonym">Sertularia neritina</name>
    <dbReference type="NCBI Taxonomy" id="10212"/>
    <lineage>
        <taxon>Eukaryota</taxon>
        <taxon>Metazoa</taxon>
        <taxon>Spiralia</taxon>
        <taxon>Lophotrochozoa</taxon>
        <taxon>Bryozoa</taxon>
        <taxon>Gymnolaemata</taxon>
        <taxon>Cheilostomatida</taxon>
        <taxon>Flustrina</taxon>
        <taxon>Buguloidea</taxon>
        <taxon>Bugulidae</taxon>
        <taxon>Bugula</taxon>
    </lineage>
</organism>
<evidence type="ECO:0000313" key="3">
    <source>
        <dbReference type="Proteomes" id="UP000593567"/>
    </source>
</evidence>
<feature type="compositionally biased region" description="Basic residues" evidence="1">
    <location>
        <begin position="33"/>
        <end position="54"/>
    </location>
</feature>
<evidence type="ECO:0000256" key="1">
    <source>
        <dbReference type="SAM" id="MobiDB-lite"/>
    </source>
</evidence>
<comment type="caution">
    <text evidence="2">The sequence shown here is derived from an EMBL/GenBank/DDBJ whole genome shotgun (WGS) entry which is preliminary data.</text>
</comment>
<feature type="compositionally biased region" description="Polar residues" evidence="1">
    <location>
        <begin position="202"/>
        <end position="217"/>
    </location>
</feature>
<dbReference type="EMBL" id="VXIV02003292">
    <property type="protein sequence ID" value="KAF6018610.1"/>
    <property type="molecule type" value="Genomic_DNA"/>
</dbReference>
<feature type="compositionally biased region" description="Basic residues" evidence="1">
    <location>
        <begin position="62"/>
        <end position="102"/>
    </location>
</feature>
<feature type="compositionally biased region" description="Basic and acidic residues" evidence="1">
    <location>
        <begin position="103"/>
        <end position="117"/>
    </location>
</feature>
<protein>
    <submittedName>
        <fullName evidence="2">Uncharacterized protein</fullName>
    </submittedName>
</protein>
<sequence>MGDYDSDDKYDRARRKKSKKSARSRSGSDDSRHSRKSKSKRRRSSSRKRHRSRSNSRDNHKSRSRRSRSHSRSRYRSHSRGRRRSRDRSYMYRRSHSRSRGRSRSDSRSMYDRSGSRDRRRRRRSQSSSPASSGDCSTSRPGIEKSFADMTPSEQNQARMQLAIEKAKAADEAIRQRHGIDDEEPADTKKRQQAIADIESEGFSQQNFTSNRYTAKQNGKKANEFSFGTSLDYVKSNNSGDGDADSIMHSRFSEDEAVRKERWLEILKKLRIQFMDSQPYKTMS</sequence>
<reference evidence="2" key="1">
    <citation type="submission" date="2020-06" db="EMBL/GenBank/DDBJ databases">
        <title>Draft genome of Bugula neritina, a colonial animal packing powerful symbionts and potential medicines.</title>
        <authorList>
            <person name="Rayko M."/>
        </authorList>
    </citation>
    <scope>NUCLEOTIDE SEQUENCE [LARGE SCALE GENOMIC DNA]</scope>
    <source>
        <strain evidence="2">Kwan_BN1</strain>
    </source>
</reference>
<feature type="compositionally biased region" description="Polar residues" evidence="1">
    <location>
        <begin position="130"/>
        <end position="140"/>
    </location>
</feature>
<dbReference type="Proteomes" id="UP000593567">
    <property type="component" value="Unassembled WGS sequence"/>
</dbReference>
<feature type="region of interest" description="Disordered" evidence="1">
    <location>
        <begin position="1"/>
        <end position="219"/>
    </location>
</feature>
<gene>
    <name evidence="2" type="ORF">EB796_023099</name>
</gene>